<proteinExistence type="predicted"/>
<keyword evidence="2" id="KW-1185">Reference proteome</keyword>
<evidence type="ECO:0000313" key="2">
    <source>
        <dbReference type="Proteomes" id="UP000239590"/>
    </source>
</evidence>
<gene>
    <name evidence="1" type="ORF">C5O19_09455</name>
</gene>
<sequence length="85" mass="9937">MLNTKDWPVIRLTQREFDGLPEYSCSIPTGTTIGKRWKRDVNAYPRGYGPHPPPYWIVCEYAEHPTDPENKVAILYKRIIITKHP</sequence>
<evidence type="ECO:0000313" key="1">
    <source>
        <dbReference type="EMBL" id="PQA59827.1"/>
    </source>
</evidence>
<accession>A0A2S7IQ32</accession>
<organism evidence="1 2">
    <name type="scientific">Siphonobacter curvatus</name>
    <dbReference type="NCBI Taxonomy" id="2094562"/>
    <lineage>
        <taxon>Bacteria</taxon>
        <taxon>Pseudomonadati</taxon>
        <taxon>Bacteroidota</taxon>
        <taxon>Cytophagia</taxon>
        <taxon>Cytophagales</taxon>
        <taxon>Cytophagaceae</taxon>
        <taxon>Siphonobacter</taxon>
    </lineage>
</organism>
<name>A0A2S7IQ32_9BACT</name>
<dbReference type="AlphaFoldDB" id="A0A2S7IQ32"/>
<dbReference type="RefSeq" id="WP_104711608.1">
    <property type="nucleotide sequence ID" value="NZ_PTRA01000001.1"/>
</dbReference>
<dbReference type="EMBL" id="PTRA01000001">
    <property type="protein sequence ID" value="PQA59827.1"/>
    <property type="molecule type" value="Genomic_DNA"/>
</dbReference>
<protein>
    <submittedName>
        <fullName evidence="1">Uncharacterized protein</fullName>
    </submittedName>
</protein>
<dbReference type="OrthoDB" id="8454678at2"/>
<reference evidence="2" key="1">
    <citation type="submission" date="2018-02" db="EMBL/GenBank/DDBJ databases">
        <title>Genome sequencing of Solimonas sp. HR-BB.</title>
        <authorList>
            <person name="Lee Y."/>
            <person name="Jeon C.O."/>
        </authorList>
    </citation>
    <scope>NUCLEOTIDE SEQUENCE [LARGE SCALE GENOMIC DNA]</scope>
    <source>
        <strain evidence="2">HR-U</strain>
    </source>
</reference>
<comment type="caution">
    <text evidence="1">The sequence shown here is derived from an EMBL/GenBank/DDBJ whole genome shotgun (WGS) entry which is preliminary data.</text>
</comment>
<dbReference type="Proteomes" id="UP000239590">
    <property type="component" value="Unassembled WGS sequence"/>
</dbReference>